<keyword evidence="10" id="KW-1185">Reference proteome</keyword>
<comment type="caution">
    <text evidence="9">The sequence shown here is derived from an EMBL/GenBank/DDBJ whole genome shotgun (WGS) entry which is preliminary data.</text>
</comment>
<evidence type="ECO:0000256" key="2">
    <source>
        <dbReference type="ARBA" id="ARBA00022723"/>
    </source>
</evidence>
<feature type="region of interest" description="Disordered" evidence="7">
    <location>
        <begin position="1"/>
        <end position="106"/>
    </location>
</feature>
<keyword evidence="2" id="KW-0479">Metal-binding</keyword>
<evidence type="ECO:0000256" key="3">
    <source>
        <dbReference type="ARBA" id="ARBA00023015"/>
    </source>
</evidence>
<dbReference type="Pfam" id="PF08631">
    <property type="entry name" value="SPO22"/>
    <property type="match status" value="1"/>
</dbReference>
<keyword evidence="5" id="KW-0539">Nucleus</keyword>
<dbReference type="Proteomes" id="UP001433268">
    <property type="component" value="Unassembled WGS sequence"/>
</dbReference>
<evidence type="ECO:0000256" key="1">
    <source>
        <dbReference type="ARBA" id="ARBA00004123"/>
    </source>
</evidence>
<gene>
    <name evidence="9" type="ORF">PG997_000863</name>
</gene>
<name>A0ABR1XBX8_9PEZI</name>
<reference evidence="9 10" key="1">
    <citation type="submission" date="2023-01" db="EMBL/GenBank/DDBJ databases">
        <title>Analysis of 21 Apiospora genomes using comparative genomics revels a genus with tremendous synthesis potential of carbohydrate active enzymes and secondary metabolites.</title>
        <authorList>
            <person name="Sorensen T."/>
        </authorList>
    </citation>
    <scope>NUCLEOTIDE SEQUENCE [LARGE SCALE GENOMIC DNA]</scope>
    <source>
        <strain evidence="9 10">CBS 114990</strain>
    </source>
</reference>
<dbReference type="InterPro" id="IPR056751">
    <property type="entry name" value="PAS_13"/>
</dbReference>
<dbReference type="EMBL" id="JAQQWN010000002">
    <property type="protein sequence ID" value="KAK8094178.1"/>
    <property type="molecule type" value="Genomic_DNA"/>
</dbReference>
<evidence type="ECO:0000259" key="8">
    <source>
        <dbReference type="Pfam" id="PF24990"/>
    </source>
</evidence>
<dbReference type="PANTHER" id="PTHR40375:SF2">
    <property type="entry name" value="SPORULATION-SPECIFIC PROTEIN 22"/>
    <property type="match status" value="1"/>
</dbReference>
<dbReference type="InterPro" id="IPR013940">
    <property type="entry name" value="Spo22/ZIP4/TEX11"/>
</dbReference>
<evidence type="ECO:0000256" key="7">
    <source>
        <dbReference type="SAM" id="MobiDB-lite"/>
    </source>
</evidence>
<keyword evidence="4" id="KW-0804">Transcription</keyword>
<evidence type="ECO:0000256" key="4">
    <source>
        <dbReference type="ARBA" id="ARBA00023163"/>
    </source>
</evidence>
<organism evidence="9 10">
    <name type="scientific">Apiospora hydei</name>
    <dbReference type="NCBI Taxonomy" id="1337664"/>
    <lineage>
        <taxon>Eukaryota</taxon>
        <taxon>Fungi</taxon>
        <taxon>Dikarya</taxon>
        <taxon>Ascomycota</taxon>
        <taxon>Pezizomycotina</taxon>
        <taxon>Sordariomycetes</taxon>
        <taxon>Xylariomycetidae</taxon>
        <taxon>Amphisphaeriales</taxon>
        <taxon>Apiosporaceae</taxon>
        <taxon>Apiospora</taxon>
    </lineage>
</organism>
<dbReference type="InterPro" id="IPR039057">
    <property type="entry name" value="Spo22/ZIP4"/>
</dbReference>
<keyword evidence="3" id="KW-0805">Transcription regulation</keyword>
<evidence type="ECO:0000256" key="6">
    <source>
        <dbReference type="ARBA" id="ARBA00023254"/>
    </source>
</evidence>
<dbReference type="RefSeq" id="XP_066674951.1">
    <property type="nucleotide sequence ID" value="XM_066805178.1"/>
</dbReference>
<protein>
    <submittedName>
        <fullName evidence="9">SPO22-domain-containing protein</fullName>
    </submittedName>
</protein>
<dbReference type="PANTHER" id="PTHR40375">
    <property type="entry name" value="SPORULATION-SPECIFIC PROTEIN 22"/>
    <property type="match status" value="1"/>
</dbReference>
<comment type="subcellular location">
    <subcellularLocation>
        <location evidence="1">Nucleus</location>
    </subcellularLocation>
</comment>
<evidence type="ECO:0000256" key="5">
    <source>
        <dbReference type="ARBA" id="ARBA00023242"/>
    </source>
</evidence>
<dbReference type="GeneID" id="92038238"/>
<sequence>MEANGSQSHGAAKDTNSDNTANGNHAATKSKDSTPISSTTPTHGHEGANKSPRKRRKVNHGASGQDESEAQPDLARNSIDQSASTAMGPPSYESPGASQGTKAGFGTGALGQTNPLQLVSPNPVSRMQANASSSSMNQSEYRVVAGFSDAWLTAQNQFHDMHSYNPQYMLAPEVTHEFNLLNEFLNTSLLDDGGTLPGDPNHPFRDNQSDMAGFLGGPNAMLPPSAAHNGSMLPPNADQGKAIPRPTSRILLAMTPPEERMQRVLKAKYDAGLLKPFNYIMGYARLGTYMDSHIAPASKQKILRQLNQFRPKFREKMHNLTDMELIYVEMWFEKTLLEYDRVFAAMAVPACCWRRTGEIFRGNKEMAELIHVPVEQLRDGKISLHQILTEESLVRYWEEFGTIAFDPAHDTLLTACALKSPDDRSKDPIVNCCFSFMIRRDDYKIPSLIVGNFLPTTLLSNITHEVSYQSIEVEPCKCLVLEVQLWRILVNTHLGRAALAHDHIVLFYLATTLHLSLNAQYDMAAQPKHDGLVKARERESRVHSFISSCRNFIAQVTDLNEQSEHRELVGKLQGQVFALKTYTLRTLDTPTRNQLEDSATVLWNLCTRKKRQEGEGTSSGHCKVLLLARIYAFLLLALPDMKTEGQPNNIIRKFRLAVKTGRSCIDGSELEFALLALQKAADYNGLLHDLRHQLPEDELGVSKRLEAEHLVLRIVLAWKENRLDVAEHIYGKTQSLRHRLEAATAERLADAIYEIGESCLGKQDFAMATKWLERAYDYLSSQDLEMLSRDGIELQLTISQALVRAFLGLDTVESLQKAENLVASLESEAGDKLVVLLLRLDVLVKAPGEVFDSGTYANVLRRIMRAMDLSSTTFKLMISRIRKLDDKGPALACQVMDEFLKLHVLLSRKDDWIERALTLRVYMSTSQRNSLDTVNGIRSLLDHVQQSSEKPLAAHAALGIITLLWKKIESNFHQGSPDMAQKWCQLALHPALCQCGPVNAAKLARKLLLCALEHNDLDGAKEALSSMSDVAKAQPMTIYLAHKLAVQSGDWDMAAECIERISQSSSKDLKFLYACCIEAHASDDKLSALKALKVLADKHEFNPDSPVHLPALLRVIIRLLMSMLSEGSADVDKGLLAEDLCHVFEGVTRILQRNLRDKEGSKLFPIKELDWFCKNAYNTGLKYTESWNLHCVASVFKSCIKIISYYPKDLPEQDSGDLALRRLFCNFMLATTYTALARTEDNVEEQLQLYLMVRKHVEAYDSEFTTCLHGLDEVSAEDLRLKMGSLLVFDFEAAVCLKSWDDLPVVARKMGIIQDVETLQAAADCILRAEGSPIQVIYSTLRILINEIWKLEGFDIERLAKYMRCLVQVTLPSKTELSVTVVEDVFRYVKEAANLETPFPSLELEWMAATCFNHGLDLYGNNEDELSRKWIEYALSLAHYIRDDGVLEQHLQDRYTSLKWK</sequence>
<accession>A0ABR1XBX8</accession>
<keyword evidence="6" id="KW-0469">Meiosis</keyword>
<feature type="domain" description="ERT1/acuK family PAS" evidence="8">
    <location>
        <begin position="349"/>
        <end position="422"/>
    </location>
</feature>
<evidence type="ECO:0000313" key="9">
    <source>
        <dbReference type="EMBL" id="KAK8094178.1"/>
    </source>
</evidence>
<dbReference type="Pfam" id="PF24990">
    <property type="entry name" value="PAS_13"/>
    <property type="match status" value="1"/>
</dbReference>
<evidence type="ECO:0000313" key="10">
    <source>
        <dbReference type="Proteomes" id="UP001433268"/>
    </source>
</evidence>
<proteinExistence type="predicted"/>
<feature type="compositionally biased region" description="Polar residues" evidence="7">
    <location>
        <begin position="17"/>
        <end position="42"/>
    </location>
</feature>